<proteinExistence type="predicted"/>
<dbReference type="EMBL" id="BARW01012222">
    <property type="protein sequence ID" value="GAI81805.1"/>
    <property type="molecule type" value="Genomic_DNA"/>
</dbReference>
<comment type="caution">
    <text evidence="1">The sequence shown here is derived from an EMBL/GenBank/DDBJ whole genome shotgun (WGS) entry which is preliminary data.</text>
</comment>
<organism evidence="1">
    <name type="scientific">marine sediment metagenome</name>
    <dbReference type="NCBI Taxonomy" id="412755"/>
    <lineage>
        <taxon>unclassified sequences</taxon>
        <taxon>metagenomes</taxon>
        <taxon>ecological metagenomes</taxon>
    </lineage>
</organism>
<protein>
    <submittedName>
        <fullName evidence="1">Uncharacterized protein</fullName>
    </submittedName>
</protein>
<sequence length="34" mass="4003">LIAPKAKPLASWVEKKEDRIARRDFTHKIVIKED</sequence>
<feature type="non-terminal residue" evidence="1">
    <location>
        <position position="1"/>
    </location>
</feature>
<gene>
    <name evidence="1" type="ORF">S12H4_23147</name>
</gene>
<dbReference type="AlphaFoldDB" id="X1T2G0"/>
<evidence type="ECO:0000313" key="1">
    <source>
        <dbReference type="EMBL" id="GAI81805.1"/>
    </source>
</evidence>
<reference evidence="1" key="1">
    <citation type="journal article" date="2014" name="Front. Microbiol.">
        <title>High frequency of phylogenetically diverse reductive dehalogenase-homologous genes in deep subseafloor sedimentary metagenomes.</title>
        <authorList>
            <person name="Kawai M."/>
            <person name="Futagami T."/>
            <person name="Toyoda A."/>
            <person name="Takaki Y."/>
            <person name="Nishi S."/>
            <person name="Hori S."/>
            <person name="Arai W."/>
            <person name="Tsubouchi T."/>
            <person name="Morono Y."/>
            <person name="Uchiyama I."/>
            <person name="Ito T."/>
            <person name="Fujiyama A."/>
            <person name="Inagaki F."/>
            <person name="Takami H."/>
        </authorList>
    </citation>
    <scope>NUCLEOTIDE SEQUENCE</scope>
    <source>
        <strain evidence="1">Expedition CK06-06</strain>
    </source>
</reference>
<accession>X1T2G0</accession>
<name>X1T2G0_9ZZZZ</name>